<dbReference type="Gene3D" id="3.30.710.10">
    <property type="entry name" value="Potassium Channel Kv1.1, Chain A"/>
    <property type="match status" value="1"/>
</dbReference>
<dbReference type="Pfam" id="PF00651">
    <property type="entry name" value="BTB"/>
    <property type="match status" value="1"/>
</dbReference>
<gene>
    <name evidence="3" type="ORF">HYH02_009414</name>
</gene>
<keyword evidence="4" id="KW-1185">Reference proteome</keyword>
<proteinExistence type="predicted"/>
<accession>A0A835TGD1</accession>
<dbReference type="SUPFAM" id="SSF54695">
    <property type="entry name" value="POZ domain"/>
    <property type="match status" value="1"/>
</dbReference>
<dbReference type="EMBL" id="JAEHOD010000032">
    <property type="protein sequence ID" value="KAG2442998.1"/>
    <property type="molecule type" value="Genomic_DNA"/>
</dbReference>
<feature type="domain" description="BTB" evidence="2">
    <location>
        <begin position="49"/>
        <end position="131"/>
    </location>
</feature>
<dbReference type="Proteomes" id="UP000613740">
    <property type="component" value="Unassembled WGS sequence"/>
</dbReference>
<dbReference type="InterPro" id="IPR011333">
    <property type="entry name" value="SKP1/BTB/POZ_sf"/>
</dbReference>
<sequence length="611" mass="62093">MHPQDEAAAAVPAAAPGSRLVTLRFSPSAVASSAASGTTAATQRQQQQRQQLYVDRALLWHASPVLRGVIEDAAALTTLPLLDDDPADWEAALQVLQHTGLPVSWDNVGPLLRLADKYDMAPLRTACAAFLGSRAAAEEASMAHPLDSARNLLHAASPVELYLGGASSSNGCGSSSSGGGAGAAGGGNTAAQQRDLERYTAVMPSVLAEALQPLHQQPQAASRRSDVYCSTRPYNPYAVKASAATPPPGSARAVIGSIRSLQSHPHYDDIVARGVQGKVMAALLACLEHQQQQQQQQLRRSSSSRAAPGSCLVTLAFKQSSDAAAASQPPAQVLLQLDRALLWHASPVPRGAIEDTCSSSPPAPVTAAAGDSCCCRPGVVTTVPTLTLLGDSPADWQGVLEVLQDAPSPVSWDNVGPLLRLADKYDMAAVRRDGTCWAAVAAAAAAAAAAIRSEEDGGAGAAAGAAGGAGGGGGGGAGGAAGGGGGGDGGGVAGGNGSVGGGGQQQQQREQADYLAAISGALCEALQPLKAVVRAPKTRKPTAAGAVLAAPTAKKLQLIRYSAKVRGTARTIVEELTRATQHPRYEEVVARGVQRRVMAALLACLKDVASR</sequence>
<name>A0A835TGD1_9CHLO</name>
<evidence type="ECO:0000313" key="4">
    <source>
        <dbReference type="Proteomes" id="UP000613740"/>
    </source>
</evidence>
<dbReference type="OrthoDB" id="539088at2759"/>
<comment type="pathway">
    <text evidence="1">Protein modification; protein ubiquitination.</text>
</comment>
<organism evidence="3 4">
    <name type="scientific">Chlamydomonas schloesseri</name>
    <dbReference type="NCBI Taxonomy" id="2026947"/>
    <lineage>
        <taxon>Eukaryota</taxon>
        <taxon>Viridiplantae</taxon>
        <taxon>Chlorophyta</taxon>
        <taxon>core chlorophytes</taxon>
        <taxon>Chlorophyceae</taxon>
        <taxon>CS clade</taxon>
        <taxon>Chlamydomonadales</taxon>
        <taxon>Chlamydomonadaceae</taxon>
        <taxon>Chlamydomonas</taxon>
    </lineage>
</organism>
<evidence type="ECO:0000259" key="2">
    <source>
        <dbReference type="Pfam" id="PF00651"/>
    </source>
</evidence>
<comment type="caution">
    <text evidence="3">The sequence shown here is derived from an EMBL/GenBank/DDBJ whole genome shotgun (WGS) entry which is preliminary data.</text>
</comment>
<protein>
    <recommendedName>
        <fullName evidence="2">BTB domain-containing protein</fullName>
    </recommendedName>
</protein>
<reference evidence="3" key="1">
    <citation type="journal article" date="2020" name="bioRxiv">
        <title>Comparative genomics of Chlamydomonas.</title>
        <authorList>
            <person name="Craig R.J."/>
            <person name="Hasan A.R."/>
            <person name="Ness R.W."/>
            <person name="Keightley P.D."/>
        </authorList>
    </citation>
    <scope>NUCLEOTIDE SEQUENCE</scope>
    <source>
        <strain evidence="3">CCAP 11/173</strain>
    </source>
</reference>
<evidence type="ECO:0000313" key="3">
    <source>
        <dbReference type="EMBL" id="KAG2442998.1"/>
    </source>
</evidence>
<dbReference type="AlphaFoldDB" id="A0A835TGD1"/>
<evidence type="ECO:0000256" key="1">
    <source>
        <dbReference type="ARBA" id="ARBA00004906"/>
    </source>
</evidence>
<dbReference type="InterPro" id="IPR000210">
    <property type="entry name" value="BTB/POZ_dom"/>
</dbReference>